<dbReference type="RefSeq" id="WP_218285394.1">
    <property type="nucleotide sequence ID" value="NZ_CP076448.1"/>
</dbReference>
<organism evidence="1 2">
    <name type="scientific">Elioraea tepida</name>
    <dbReference type="NCBI Taxonomy" id="2843330"/>
    <lineage>
        <taxon>Bacteria</taxon>
        <taxon>Pseudomonadati</taxon>
        <taxon>Pseudomonadota</taxon>
        <taxon>Alphaproteobacteria</taxon>
        <taxon>Acetobacterales</taxon>
        <taxon>Elioraeaceae</taxon>
        <taxon>Elioraea</taxon>
    </lineage>
</organism>
<evidence type="ECO:0000313" key="2">
    <source>
        <dbReference type="Proteomes" id="UP000694001"/>
    </source>
</evidence>
<reference evidence="1" key="1">
    <citation type="submission" date="2021-06" db="EMBL/GenBank/DDBJ databases">
        <title>Elioraea tepida, sp. nov., a moderately thermophilic aerobic anoxygenic phototrophic bacterium isolated from an alkaline siliceous hot spring mat community in Yellowstone National Park, WY, USA.</title>
        <authorList>
            <person name="Saini M.K."/>
            <person name="Yoshida S."/>
            <person name="Sebastian A."/>
            <person name="Hirose S."/>
            <person name="Hara E."/>
            <person name="Tamaki H."/>
            <person name="Soulier N.T."/>
            <person name="Albert I."/>
            <person name="Hanada S."/>
            <person name="Bryant D.A."/>
            <person name="Tank M."/>
        </authorList>
    </citation>
    <scope>NUCLEOTIDE SEQUENCE</scope>
    <source>
        <strain evidence="1">MS-P2</strain>
    </source>
</reference>
<dbReference type="AlphaFoldDB" id="A0A975YJD8"/>
<name>A0A975YJD8_9PROT</name>
<evidence type="ECO:0000313" key="1">
    <source>
        <dbReference type="EMBL" id="QXM24337.1"/>
    </source>
</evidence>
<keyword evidence="2" id="KW-1185">Reference proteome</keyword>
<dbReference type="EMBL" id="CP076448">
    <property type="protein sequence ID" value="QXM24337.1"/>
    <property type="molecule type" value="Genomic_DNA"/>
</dbReference>
<proteinExistence type="predicted"/>
<sequence length="233" mass="25443">MEDFPDVLRDAATAEGLTPDQRALIEAPELRAFWKRLAEHVPVLAARGWSSLDAAAMLVGAVVIPLALGHDARGTAARRVRRKINMARRRKAARDARALAATLRAIQSEPLAPDVVLSALTCLPEWVRDMIGPTTPSYVWTFRTADALDCLADGLEAEPDLSEAPGLTSQKPSWRGYLREVVAALGDLAFRPREADMVRLVAVLCRAAGVMPPSRDAVRDALRERQPEPRTLA</sequence>
<gene>
    <name evidence="1" type="ORF">KO353_13965</name>
</gene>
<accession>A0A975YJD8</accession>
<dbReference type="KEGG" id="elio:KO353_13965"/>
<protein>
    <submittedName>
        <fullName evidence="1">Uncharacterized protein</fullName>
    </submittedName>
</protein>
<dbReference type="Proteomes" id="UP000694001">
    <property type="component" value="Chromosome"/>
</dbReference>